<dbReference type="Proteomes" id="UP000595095">
    <property type="component" value="Chromosome"/>
</dbReference>
<dbReference type="GO" id="GO:0016740">
    <property type="term" value="F:transferase activity"/>
    <property type="evidence" value="ECO:0007669"/>
    <property type="project" value="UniProtKB-KW"/>
</dbReference>
<dbReference type="AlphaFoldDB" id="A0A7S9DXK7"/>
<evidence type="ECO:0000313" key="2">
    <source>
        <dbReference type="Proteomes" id="UP000595095"/>
    </source>
</evidence>
<dbReference type="KEGG" id="smaa:IT774_16930"/>
<reference evidence="1 2" key="1">
    <citation type="submission" date="2020-11" db="EMBL/GenBank/DDBJ databases">
        <title>Complete genome sequence for Salinimonas sp. strain G2-b.</title>
        <authorList>
            <person name="Park S.-J."/>
        </authorList>
    </citation>
    <scope>NUCLEOTIDE SEQUENCE [LARGE SCALE GENOMIC DNA]</scope>
    <source>
        <strain evidence="1 2">G2-b</strain>
    </source>
</reference>
<dbReference type="SUPFAM" id="SSF53756">
    <property type="entry name" value="UDP-Glycosyltransferase/glycogen phosphorylase"/>
    <property type="match status" value="1"/>
</dbReference>
<dbReference type="RefSeq" id="WP_195810799.1">
    <property type="nucleotide sequence ID" value="NZ_CP064795.1"/>
</dbReference>
<proteinExistence type="predicted"/>
<dbReference type="PANTHER" id="PTHR12526">
    <property type="entry name" value="GLYCOSYLTRANSFERASE"/>
    <property type="match status" value="1"/>
</dbReference>
<dbReference type="Gene3D" id="3.40.50.2000">
    <property type="entry name" value="Glycogen Phosphorylase B"/>
    <property type="match status" value="2"/>
</dbReference>
<keyword evidence="1" id="KW-0808">Transferase</keyword>
<keyword evidence="2" id="KW-1185">Reference proteome</keyword>
<organism evidence="1 2">
    <name type="scientific">Salinimonas marina</name>
    <dbReference type="NCBI Taxonomy" id="2785918"/>
    <lineage>
        <taxon>Bacteria</taxon>
        <taxon>Pseudomonadati</taxon>
        <taxon>Pseudomonadota</taxon>
        <taxon>Gammaproteobacteria</taxon>
        <taxon>Alteromonadales</taxon>
        <taxon>Alteromonadaceae</taxon>
        <taxon>Alteromonas/Salinimonas group</taxon>
        <taxon>Salinimonas</taxon>
    </lineage>
</organism>
<evidence type="ECO:0000313" key="1">
    <source>
        <dbReference type="EMBL" id="QPG05715.1"/>
    </source>
</evidence>
<gene>
    <name evidence="1" type="ORF">IT774_16930</name>
</gene>
<protein>
    <submittedName>
        <fullName evidence="1">Glycosyltransferase</fullName>
    </submittedName>
</protein>
<sequence length="329" mass="36176">MKILHVLISRVSLPPVKYGGTQRVIWALAQAQQDQGHEVRFLWGDAPSVPPGTTIAKKGQALDPLIGDWPDIVHFHRAPDEAISKPFVVTEHFNAGGPQTYHQNTIFLSRQHASIHNAQRYVYNGLNWADYGKPEYSPTGKYLHFLGKARVATKNLSGAIDVARQAGQKLAVLGGPRIKLGRGGYIHFARNVSFKGMVGGETKNNLIRQSQGLLLPVRWHEPFGLAYTESLYLGCPVFATPYGAIPEIVSEPEAGFLSASGAELAEAITNLSGYNRRLCHELAVERFGHQQMAKGYEACYQQVLDGQPLHQNAPYATEDLTALLPFTAQ</sequence>
<accession>A0A7S9DXK7</accession>
<dbReference type="PANTHER" id="PTHR12526:SF595">
    <property type="entry name" value="BLL5217 PROTEIN"/>
    <property type="match status" value="1"/>
</dbReference>
<dbReference type="EMBL" id="CP064795">
    <property type="protein sequence ID" value="QPG05715.1"/>
    <property type="molecule type" value="Genomic_DNA"/>
</dbReference>
<name>A0A7S9DXK7_9ALTE</name>
<dbReference type="Pfam" id="PF13692">
    <property type="entry name" value="Glyco_trans_1_4"/>
    <property type="match status" value="1"/>
</dbReference>